<dbReference type="AlphaFoldDB" id="A0A2I1R0T4"/>
<accession>A0A2I1R0T4</accession>
<sequence length="151" mass="15784">MWWVFVVSALFAGGITWWGTYSTIGAAFAEGQAGWTAYTPTTGAVYVDLIGGSPGIHTWWQNPGFYALVAFVVVVGAALVDAVAARRLVAGIVTVVVPFVALGLFVLATPGTIDGVELRSIGSMALVLAGVAVREGWMRAGAPRADAEFHE</sequence>
<evidence type="ECO:0000313" key="3">
    <source>
        <dbReference type="Proteomes" id="UP000234662"/>
    </source>
</evidence>
<proteinExistence type="predicted"/>
<keyword evidence="1" id="KW-0472">Membrane</keyword>
<dbReference type="Proteomes" id="UP000234662">
    <property type="component" value="Unassembled WGS sequence"/>
</dbReference>
<keyword evidence="1" id="KW-1133">Transmembrane helix</keyword>
<evidence type="ECO:0000313" key="2">
    <source>
        <dbReference type="EMBL" id="PKZ62746.1"/>
    </source>
</evidence>
<evidence type="ECO:0000256" key="1">
    <source>
        <dbReference type="SAM" id="Phobius"/>
    </source>
</evidence>
<comment type="caution">
    <text evidence="2">The sequence shown here is derived from an EMBL/GenBank/DDBJ whole genome shotgun (WGS) entry which is preliminary data.</text>
</comment>
<organism evidence="2 3">
    <name type="scientific">Gordonia terrae</name>
    <dbReference type="NCBI Taxonomy" id="2055"/>
    <lineage>
        <taxon>Bacteria</taxon>
        <taxon>Bacillati</taxon>
        <taxon>Actinomycetota</taxon>
        <taxon>Actinomycetes</taxon>
        <taxon>Mycobacteriales</taxon>
        <taxon>Gordoniaceae</taxon>
        <taxon>Gordonia</taxon>
    </lineage>
</organism>
<keyword evidence="1" id="KW-0812">Transmembrane</keyword>
<feature type="transmembrane region" description="Helical" evidence="1">
    <location>
        <begin position="64"/>
        <end position="83"/>
    </location>
</feature>
<gene>
    <name evidence="2" type="ORF">CYJ73_25470</name>
</gene>
<protein>
    <submittedName>
        <fullName evidence="2">Uncharacterized protein</fullName>
    </submittedName>
</protein>
<reference evidence="2 3" key="1">
    <citation type="submission" date="2017-12" db="EMBL/GenBank/DDBJ databases">
        <title>Phylogenetic diversity of female urinary microbiome.</title>
        <authorList>
            <person name="Thomas-White K."/>
            <person name="Wolfe A.J."/>
        </authorList>
    </citation>
    <scope>NUCLEOTIDE SEQUENCE [LARGE SCALE GENOMIC DNA]</scope>
    <source>
        <strain evidence="2 3">UMB0777</strain>
    </source>
</reference>
<name>A0A2I1R0T4_9ACTN</name>
<feature type="transmembrane region" description="Helical" evidence="1">
    <location>
        <begin position="88"/>
        <end position="108"/>
    </location>
</feature>
<dbReference type="EMBL" id="PKJC01000047">
    <property type="protein sequence ID" value="PKZ62746.1"/>
    <property type="molecule type" value="Genomic_DNA"/>
</dbReference>